<dbReference type="PANTHER" id="PTHR43280">
    <property type="entry name" value="ARAC-FAMILY TRANSCRIPTIONAL REGULATOR"/>
    <property type="match status" value="1"/>
</dbReference>
<keyword evidence="2" id="KW-0238">DNA-binding</keyword>
<evidence type="ECO:0000256" key="1">
    <source>
        <dbReference type="ARBA" id="ARBA00023015"/>
    </source>
</evidence>
<evidence type="ECO:0000256" key="2">
    <source>
        <dbReference type="ARBA" id="ARBA00023125"/>
    </source>
</evidence>
<dbReference type="InterPro" id="IPR018062">
    <property type="entry name" value="HTH_AraC-typ_CS"/>
</dbReference>
<evidence type="ECO:0000256" key="3">
    <source>
        <dbReference type="ARBA" id="ARBA00023163"/>
    </source>
</evidence>
<organism evidence="5 6">
    <name type="scientific">Paenibacillus brasilensis</name>
    <dbReference type="NCBI Taxonomy" id="128574"/>
    <lineage>
        <taxon>Bacteria</taxon>
        <taxon>Bacillati</taxon>
        <taxon>Bacillota</taxon>
        <taxon>Bacilli</taxon>
        <taxon>Bacillales</taxon>
        <taxon>Paenibacillaceae</taxon>
        <taxon>Paenibacillus</taxon>
    </lineage>
</organism>
<dbReference type="InterPro" id="IPR018060">
    <property type="entry name" value="HTH_AraC"/>
</dbReference>
<accession>A0ABU0KW13</accession>
<evidence type="ECO:0000313" key="6">
    <source>
        <dbReference type="Proteomes" id="UP001242811"/>
    </source>
</evidence>
<reference evidence="5 6" key="1">
    <citation type="submission" date="2023-07" db="EMBL/GenBank/DDBJ databases">
        <title>Genomic Encyclopedia of Type Strains, Phase IV (KMG-IV): sequencing the most valuable type-strain genomes for metagenomic binning, comparative biology and taxonomic classification.</title>
        <authorList>
            <person name="Goeker M."/>
        </authorList>
    </citation>
    <scope>NUCLEOTIDE SEQUENCE [LARGE SCALE GENOMIC DNA]</scope>
    <source>
        <strain evidence="5 6">DSM 14914</strain>
    </source>
</reference>
<keyword evidence="1" id="KW-0805">Transcription regulation</keyword>
<dbReference type="Pfam" id="PF12833">
    <property type="entry name" value="HTH_18"/>
    <property type="match status" value="1"/>
</dbReference>
<name>A0ABU0KW13_9BACL</name>
<gene>
    <name evidence="5" type="ORF">QOZ95_001776</name>
</gene>
<keyword evidence="6" id="KW-1185">Reference proteome</keyword>
<dbReference type="SMART" id="SM00342">
    <property type="entry name" value="HTH_ARAC"/>
    <property type="match status" value="1"/>
</dbReference>
<keyword evidence="3" id="KW-0804">Transcription</keyword>
<protein>
    <submittedName>
        <fullName evidence="5">AraC-like DNA-binding protein</fullName>
    </submittedName>
</protein>
<evidence type="ECO:0000313" key="5">
    <source>
        <dbReference type="EMBL" id="MDQ0493618.1"/>
    </source>
</evidence>
<dbReference type="SUPFAM" id="SSF46689">
    <property type="entry name" value="Homeodomain-like"/>
    <property type="match status" value="1"/>
</dbReference>
<feature type="domain" description="HTH araC/xylS-type" evidence="4">
    <location>
        <begin position="1"/>
        <end position="53"/>
    </location>
</feature>
<dbReference type="PANTHER" id="PTHR43280:SF28">
    <property type="entry name" value="HTH-TYPE TRANSCRIPTIONAL ACTIVATOR RHAS"/>
    <property type="match status" value="1"/>
</dbReference>
<dbReference type="PROSITE" id="PS00041">
    <property type="entry name" value="HTH_ARAC_FAMILY_1"/>
    <property type="match status" value="1"/>
</dbReference>
<dbReference type="EMBL" id="JAUSWA010000008">
    <property type="protein sequence ID" value="MDQ0493618.1"/>
    <property type="molecule type" value="Genomic_DNA"/>
</dbReference>
<dbReference type="Gene3D" id="1.10.10.60">
    <property type="entry name" value="Homeodomain-like"/>
    <property type="match status" value="1"/>
</dbReference>
<proteinExistence type="predicted"/>
<sequence>MSRLRVHRAKELLISGSDTLREIALKVGYKDEFYLSRRFKQYTGASPSSYSRRSFQLVAVLLTPYSSHLLLLGLEPAVTISESSEYVKTNGLEPPQTMMFINTNCLQNR</sequence>
<dbReference type="InterPro" id="IPR009057">
    <property type="entry name" value="Homeodomain-like_sf"/>
</dbReference>
<dbReference type="Proteomes" id="UP001242811">
    <property type="component" value="Unassembled WGS sequence"/>
</dbReference>
<comment type="caution">
    <text evidence="5">The sequence shown here is derived from an EMBL/GenBank/DDBJ whole genome shotgun (WGS) entry which is preliminary data.</text>
</comment>
<dbReference type="PROSITE" id="PS01124">
    <property type="entry name" value="HTH_ARAC_FAMILY_2"/>
    <property type="match status" value="1"/>
</dbReference>
<evidence type="ECO:0000259" key="4">
    <source>
        <dbReference type="PROSITE" id="PS01124"/>
    </source>
</evidence>